<gene>
    <name evidence="4" type="ORF">COS99_07310</name>
</gene>
<proteinExistence type="predicted"/>
<evidence type="ECO:0000256" key="1">
    <source>
        <dbReference type="ARBA" id="ARBA00022553"/>
    </source>
</evidence>
<accession>A0A2J0KRE8</accession>
<keyword evidence="1 2" id="KW-0597">Phosphoprotein</keyword>
<feature type="domain" description="Response regulatory" evidence="3">
    <location>
        <begin position="4"/>
        <end position="120"/>
    </location>
</feature>
<dbReference type="SUPFAM" id="SSF52172">
    <property type="entry name" value="CheY-like"/>
    <property type="match status" value="1"/>
</dbReference>
<dbReference type="PANTHER" id="PTHR44591:SF3">
    <property type="entry name" value="RESPONSE REGULATORY DOMAIN-CONTAINING PROTEIN"/>
    <property type="match status" value="1"/>
</dbReference>
<protein>
    <recommendedName>
        <fullName evidence="3">Response regulatory domain-containing protein</fullName>
    </recommendedName>
</protein>
<comment type="caution">
    <text evidence="4">The sequence shown here is derived from an EMBL/GenBank/DDBJ whole genome shotgun (WGS) entry which is preliminary data.</text>
</comment>
<organism evidence="4 5">
    <name type="scientific">Candidatus Aquitaenariimonas noxiae</name>
    <dbReference type="NCBI Taxonomy" id="1974741"/>
    <lineage>
        <taxon>Bacteria</taxon>
        <taxon>Pseudomonadati</taxon>
        <taxon>Candidatus Omnitrophota</taxon>
        <taxon>Candidatus Aquitaenariimonas</taxon>
    </lineage>
</organism>
<dbReference type="EMBL" id="PEWV01000071">
    <property type="protein sequence ID" value="PIU41138.1"/>
    <property type="molecule type" value="Genomic_DNA"/>
</dbReference>
<dbReference type="Gene3D" id="3.40.50.2300">
    <property type="match status" value="1"/>
</dbReference>
<feature type="modified residue" description="4-aspartylphosphate" evidence="2">
    <location>
        <position position="53"/>
    </location>
</feature>
<dbReference type="AlphaFoldDB" id="A0A2J0KRE8"/>
<dbReference type="Proteomes" id="UP000230052">
    <property type="component" value="Unassembled WGS sequence"/>
</dbReference>
<dbReference type="InterPro" id="IPR001789">
    <property type="entry name" value="Sig_transdc_resp-reg_receiver"/>
</dbReference>
<evidence type="ECO:0000313" key="5">
    <source>
        <dbReference type="Proteomes" id="UP000230052"/>
    </source>
</evidence>
<dbReference type="SMART" id="SM00448">
    <property type="entry name" value="REC"/>
    <property type="match status" value="1"/>
</dbReference>
<dbReference type="InterPro" id="IPR011006">
    <property type="entry name" value="CheY-like_superfamily"/>
</dbReference>
<dbReference type="PROSITE" id="PS50110">
    <property type="entry name" value="RESPONSE_REGULATORY"/>
    <property type="match status" value="1"/>
</dbReference>
<evidence type="ECO:0000256" key="2">
    <source>
        <dbReference type="PROSITE-ProRule" id="PRU00169"/>
    </source>
</evidence>
<dbReference type="Pfam" id="PF00072">
    <property type="entry name" value="Response_reg"/>
    <property type="match status" value="1"/>
</dbReference>
<dbReference type="InterPro" id="IPR050595">
    <property type="entry name" value="Bact_response_regulator"/>
</dbReference>
<dbReference type="GO" id="GO:0000160">
    <property type="term" value="P:phosphorelay signal transduction system"/>
    <property type="evidence" value="ECO:0007669"/>
    <property type="project" value="InterPro"/>
</dbReference>
<evidence type="ECO:0000313" key="4">
    <source>
        <dbReference type="EMBL" id="PIU41138.1"/>
    </source>
</evidence>
<name>A0A2J0KRE8_9BACT</name>
<dbReference type="PANTHER" id="PTHR44591">
    <property type="entry name" value="STRESS RESPONSE REGULATOR PROTEIN 1"/>
    <property type="match status" value="1"/>
</dbReference>
<sequence length="121" mass="13520">MPKKILIVDDEKDFTRLLKSSLDERGYRATEANSAVECGLYLNSEKPDLIIMDIKMYGINGLDACRAIRKNPNTANIPIFVVSAMPSEESAERVLGVGANKFFPKPLNLESFLKEIESLLK</sequence>
<evidence type="ECO:0000259" key="3">
    <source>
        <dbReference type="PROSITE" id="PS50110"/>
    </source>
</evidence>
<reference evidence="4 5" key="1">
    <citation type="submission" date="2017-09" db="EMBL/GenBank/DDBJ databases">
        <title>Depth-based differentiation of microbial function through sediment-hosted aquifers and enrichment of novel symbionts in the deep terrestrial subsurface.</title>
        <authorList>
            <person name="Probst A.J."/>
            <person name="Ladd B."/>
            <person name="Jarett J.K."/>
            <person name="Geller-Mcgrath D.E."/>
            <person name="Sieber C.M."/>
            <person name="Emerson J.B."/>
            <person name="Anantharaman K."/>
            <person name="Thomas B.C."/>
            <person name="Malmstrom R."/>
            <person name="Stieglmeier M."/>
            <person name="Klingl A."/>
            <person name="Woyke T."/>
            <person name="Ryan C.M."/>
            <person name="Banfield J.F."/>
        </authorList>
    </citation>
    <scope>NUCLEOTIDE SEQUENCE [LARGE SCALE GENOMIC DNA]</scope>
    <source>
        <strain evidence="4">CG07_land_8_20_14_0_80_42_15</strain>
    </source>
</reference>